<keyword evidence="3" id="KW-1185">Reference proteome</keyword>
<keyword evidence="1" id="KW-1133">Transmembrane helix</keyword>
<evidence type="ECO:0000313" key="2">
    <source>
        <dbReference type="EMBL" id="KIJ42236.1"/>
    </source>
</evidence>
<evidence type="ECO:0000313" key="3">
    <source>
        <dbReference type="Proteomes" id="UP000054279"/>
    </source>
</evidence>
<reference evidence="2 3" key="1">
    <citation type="submission" date="2014-06" db="EMBL/GenBank/DDBJ databases">
        <title>Evolutionary Origins and Diversification of the Mycorrhizal Mutualists.</title>
        <authorList>
            <consortium name="DOE Joint Genome Institute"/>
            <consortium name="Mycorrhizal Genomics Consortium"/>
            <person name="Kohler A."/>
            <person name="Kuo A."/>
            <person name="Nagy L.G."/>
            <person name="Floudas D."/>
            <person name="Copeland A."/>
            <person name="Barry K.W."/>
            <person name="Cichocki N."/>
            <person name="Veneault-Fourrey C."/>
            <person name="LaButti K."/>
            <person name="Lindquist E.A."/>
            <person name="Lipzen A."/>
            <person name="Lundell T."/>
            <person name="Morin E."/>
            <person name="Murat C."/>
            <person name="Riley R."/>
            <person name="Ohm R."/>
            <person name="Sun H."/>
            <person name="Tunlid A."/>
            <person name="Henrissat B."/>
            <person name="Grigoriev I.V."/>
            <person name="Hibbett D.S."/>
            <person name="Martin F."/>
        </authorList>
    </citation>
    <scope>NUCLEOTIDE SEQUENCE [LARGE SCALE GENOMIC DNA]</scope>
    <source>
        <strain evidence="2 3">SS14</strain>
    </source>
</reference>
<keyword evidence="1" id="KW-0472">Membrane</keyword>
<gene>
    <name evidence="2" type="ORF">M422DRAFT_31400</name>
</gene>
<sequence>MSLLPVSAHHLIQDPNAGVDGQSIIGQLDCMNGVMMVVHDVVVPMISTVVDALYGAAVVKVVVEVLEPWRKRVLLFQDENIAVLMKINSDKNRR</sequence>
<keyword evidence="1" id="KW-0812">Transmembrane</keyword>
<feature type="transmembrane region" description="Helical" evidence="1">
    <location>
        <begin position="41"/>
        <end position="63"/>
    </location>
</feature>
<protein>
    <submittedName>
        <fullName evidence="2">Uncharacterized protein</fullName>
    </submittedName>
</protein>
<dbReference type="AlphaFoldDB" id="A0A0C9VVC1"/>
<accession>A0A0C9VVC1</accession>
<dbReference type="EMBL" id="KN837131">
    <property type="protein sequence ID" value="KIJ42236.1"/>
    <property type="molecule type" value="Genomic_DNA"/>
</dbReference>
<organism evidence="2 3">
    <name type="scientific">Sphaerobolus stellatus (strain SS14)</name>
    <dbReference type="NCBI Taxonomy" id="990650"/>
    <lineage>
        <taxon>Eukaryota</taxon>
        <taxon>Fungi</taxon>
        <taxon>Dikarya</taxon>
        <taxon>Basidiomycota</taxon>
        <taxon>Agaricomycotina</taxon>
        <taxon>Agaricomycetes</taxon>
        <taxon>Phallomycetidae</taxon>
        <taxon>Geastrales</taxon>
        <taxon>Sphaerobolaceae</taxon>
        <taxon>Sphaerobolus</taxon>
    </lineage>
</organism>
<dbReference type="Proteomes" id="UP000054279">
    <property type="component" value="Unassembled WGS sequence"/>
</dbReference>
<evidence type="ECO:0000256" key="1">
    <source>
        <dbReference type="SAM" id="Phobius"/>
    </source>
</evidence>
<proteinExistence type="predicted"/>
<dbReference type="HOGENOM" id="CLU_2387594_0_0_1"/>
<name>A0A0C9VVC1_SPHS4</name>